<dbReference type="OrthoDB" id="6050183at2759"/>
<feature type="domain" description="PHR" evidence="2">
    <location>
        <begin position="260"/>
        <end position="412"/>
    </location>
</feature>
<feature type="region of interest" description="Disordered" evidence="1">
    <location>
        <begin position="694"/>
        <end position="718"/>
    </location>
</feature>
<sequence length="839" mass="89309">MQSLSAAGDWQKENIEASRRILTQILSDPRPVSFFRGNSEEEKTEVAFSYSASGPPSSRAGSVCGRVMREGVECFVRCFQTLFPNKETKAQLLSSLLGSSEDSLSDNKPIPASYLLQAALLSLSLPSISLPRILPPSPFSSSPSPLPWALPLTNTPSPAEDAQPLITPADTASSSSPCAPVSLSAVVNILIRKVVTPPLVGEGGSGDDRSRPLASPSNAFRSQVLSEAATDLICAVFSELATHKGSMLDNSRALLRTPSRYRSAPQEKKWITGNGATDAIAVQVSRPVVLAGATIYLGSGSYEYSLGLLVEETLPGSEKWVSVASVEGSVCLSPSEGSAAPHQVLFPSGVRLSPEKRYALKLAISGGNTRNGQDGVPVVVGPDGTTFSFSPCVLSRNGTCVLRGQIPSLLYYSCDQSSQSSESSQSMSNSPSSSPLAIPESSVISGLLDIAWNVLSTAQTLLTRIQADRNEFIEEEMIVIPSLPNSTRFQLSPMLGRLVAVSVLSHVFPLLQIVSELNRNEMGEEAPTYTAVVESPHPYPPSFTSVKRVVFPPSVLWMTLSFDPAFKLGQPTDSLNILIPTSGPDGAEESHAVLRAPLHEPNVLGLKDCIIPGNEVLFSLESSHYGASPEDGGSWGFRCTVTGQSQVLLRPEEGGAGGGEKDLVINLEKELVQLASLCCQRLYQAPWFIKDEHKEKEGDKGAPRDGAANDKEAPGFSEPEYSLVRPTLELSASSQVVLSSWTDIPFPFSMASAERSFLEDFISAASHSGGNRLGSHLQQEPIVDSAQCSLLPTSPIPCLGTVMAASGFTLKLSLVTRSQYGDRVNADGLEVSHGGSCFV</sequence>
<dbReference type="AlphaFoldDB" id="A0A7R8ZQB4"/>
<dbReference type="EMBL" id="OB661470">
    <property type="protein sequence ID" value="CAD7228299.1"/>
    <property type="molecule type" value="Genomic_DNA"/>
</dbReference>
<protein>
    <recommendedName>
        <fullName evidence="2">PHR domain-containing protein</fullName>
    </recommendedName>
</protein>
<dbReference type="PANTHER" id="PTHR45943">
    <property type="entry name" value="E3 UBIQUITIN-PROTEIN LIGASE MYCBP2"/>
    <property type="match status" value="1"/>
</dbReference>
<dbReference type="GO" id="GO:0061630">
    <property type="term" value="F:ubiquitin protein ligase activity"/>
    <property type="evidence" value="ECO:0007669"/>
    <property type="project" value="TreeGrafter"/>
</dbReference>
<organism evidence="3">
    <name type="scientific">Cyprideis torosa</name>
    <dbReference type="NCBI Taxonomy" id="163714"/>
    <lineage>
        <taxon>Eukaryota</taxon>
        <taxon>Metazoa</taxon>
        <taxon>Ecdysozoa</taxon>
        <taxon>Arthropoda</taxon>
        <taxon>Crustacea</taxon>
        <taxon>Oligostraca</taxon>
        <taxon>Ostracoda</taxon>
        <taxon>Podocopa</taxon>
        <taxon>Podocopida</taxon>
        <taxon>Cytherocopina</taxon>
        <taxon>Cytheroidea</taxon>
        <taxon>Cytherideidae</taxon>
        <taxon>Cyprideis</taxon>
    </lineage>
</organism>
<dbReference type="Gene3D" id="2.60.120.820">
    <property type="entry name" value="PHR domain"/>
    <property type="match status" value="1"/>
</dbReference>
<evidence type="ECO:0000313" key="3">
    <source>
        <dbReference type="EMBL" id="CAD7228299.1"/>
    </source>
</evidence>
<accession>A0A7R8ZQB4</accession>
<name>A0A7R8ZQB4_9CRUS</name>
<dbReference type="GO" id="GO:0008582">
    <property type="term" value="P:regulation of synaptic assembly at neuromuscular junction"/>
    <property type="evidence" value="ECO:0007669"/>
    <property type="project" value="TreeGrafter"/>
</dbReference>
<dbReference type="Pfam" id="PF08005">
    <property type="entry name" value="PHR"/>
    <property type="match status" value="1"/>
</dbReference>
<dbReference type="InterPro" id="IPR038648">
    <property type="entry name" value="PHR_sf"/>
</dbReference>
<dbReference type="GO" id="GO:0005886">
    <property type="term" value="C:plasma membrane"/>
    <property type="evidence" value="ECO:0007669"/>
    <property type="project" value="TreeGrafter"/>
</dbReference>
<feature type="compositionally biased region" description="Basic and acidic residues" evidence="1">
    <location>
        <begin position="694"/>
        <end position="713"/>
    </location>
</feature>
<dbReference type="GO" id="GO:0007411">
    <property type="term" value="P:axon guidance"/>
    <property type="evidence" value="ECO:0007669"/>
    <property type="project" value="TreeGrafter"/>
</dbReference>
<dbReference type="PANTHER" id="PTHR45943:SF1">
    <property type="entry name" value="E3 UBIQUITIN-PROTEIN LIGASE MYCBP2"/>
    <property type="match status" value="1"/>
</dbReference>
<gene>
    <name evidence="3" type="ORF">CTOB1V02_LOCUS6186</name>
</gene>
<dbReference type="GO" id="GO:0005634">
    <property type="term" value="C:nucleus"/>
    <property type="evidence" value="ECO:0007669"/>
    <property type="project" value="TreeGrafter"/>
</dbReference>
<evidence type="ECO:0000259" key="2">
    <source>
        <dbReference type="Pfam" id="PF08005"/>
    </source>
</evidence>
<feature type="region of interest" description="Disordered" evidence="1">
    <location>
        <begin position="150"/>
        <end position="174"/>
    </location>
</feature>
<dbReference type="InterPro" id="IPR012983">
    <property type="entry name" value="PHR"/>
</dbReference>
<evidence type="ECO:0000256" key="1">
    <source>
        <dbReference type="SAM" id="MobiDB-lite"/>
    </source>
</evidence>
<reference evidence="3" key="1">
    <citation type="submission" date="2020-11" db="EMBL/GenBank/DDBJ databases">
        <authorList>
            <person name="Tran Van P."/>
        </authorList>
    </citation>
    <scope>NUCLEOTIDE SEQUENCE</scope>
</reference>
<proteinExistence type="predicted"/>